<name>A0A1I7N0G5_9HYPH</name>
<gene>
    <name evidence="3" type="ORF">SAMN04488557_0937</name>
</gene>
<feature type="region of interest" description="Disordered" evidence="1">
    <location>
        <begin position="201"/>
        <end position="224"/>
    </location>
</feature>
<protein>
    <recommendedName>
        <fullName evidence="5">AsmA-like C-terminal region</fullName>
    </recommendedName>
</protein>
<keyword evidence="2" id="KW-1133">Transmembrane helix</keyword>
<dbReference type="OrthoDB" id="7161641at2"/>
<dbReference type="EMBL" id="FPCH01000001">
    <property type="protein sequence ID" value="SFV28160.1"/>
    <property type="molecule type" value="Genomic_DNA"/>
</dbReference>
<reference evidence="4" key="1">
    <citation type="submission" date="2016-10" db="EMBL/GenBank/DDBJ databases">
        <authorList>
            <person name="Varghese N."/>
            <person name="Submissions S."/>
        </authorList>
    </citation>
    <scope>NUCLEOTIDE SEQUENCE [LARGE SCALE GENOMIC DNA]</scope>
    <source>
        <strain evidence="4">DSM 1565</strain>
    </source>
</reference>
<evidence type="ECO:0000256" key="2">
    <source>
        <dbReference type="SAM" id="Phobius"/>
    </source>
</evidence>
<proteinExistence type="predicted"/>
<feature type="region of interest" description="Disordered" evidence="1">
    <location>
        <begin position="1206"/>
        <end position="1266"/>
    </location>
</feature>
<evidence type="ECO:0000313" key="4">
    <source>
        <dbReference type="Proteomes" id="UP000199423"/>
    </source>
</evidence>
<evidence type="ECO:0008006" key="5">
    <source>
        <dbReference type="Google" id="ProtNLM"/>
    </source>
</evidence>
<dbReference type="Proteomes" id="UP000199423">
    <property type="component" value="Unassembled WGS sequence"/>
</dbReference>
<feature type="region of interest" description="Disordered" evidence="1">
    <location>
        <begin position="1"/>
        <end position="48"/>
    </location>
</feature>
<evidence type="ECO:0000256" key="1">
    <source>
        <dbReference type="SAM" id="MobiDB-lite"/>
    </source>
</evidence>
<organism evidence="3 4">
    <name type="scientific">Hyphomicrobium facile</name>
    <dbReference type="NCBI Taxonomy" id="51670"/>
    <lineage>
        <taxon>Bacteria</taxon>
        <taxon>Pseudomonadati</taxon>
        <taxon>Pseudomonadota</taxon>
        <taxon>Alphaproteobacteria</taxon>
        <taxon>Hyphomicrobiales</taxon>
        <taxon>Hyphomicrobiaceae</taxon>
        <taxon>Hyphomicrobium</taxon>
    </lineage>
</organism>
<evidence type="ECO:0000313" key="3">
    <source>
        <dbReference type="EMBL" id="SFV28160.1"/>
    </source>
</evidence>
<dbReference type="STRING" id="51670.SAMN04488557_0937"/>
<accession>A0A1I7N0G5</accession>
<sequence>MTKLATGGRPPNRRDADQSAQLNVVPRTAVSQRVATAPPGPPMDDDEDGAMSTGLRHFLSGCRVLFYCIVPLTLLAMMATGLLYVRLKHGPIAFDFVVSPIERGINAELVTSSVKIDGAELRLGPNSELEFRLRDVSVLEQGGDVVLSSPLAAVNISMAALARGRIVPARIELIDPIIALAYSEKSGFVFERAVPKPVPVRPDGSSVAAPPPVANPGTTVAPPRSAVEAGTKVNLAKMLSESSRRARKRLDATSYLTEFGLSNATVVVDYEGQRSSWRIDEASVDFNHAERRSVISGRATVASPRGAWSVSFLTDESVQTGKLDVKATIRDLVPSTLAAAAPPLALLGNFEFPVSGDATVELSTVGDIESGELALEVGQGRVRLPHLVHPMEVTAGLFKLTFDGKARHWELQPSPVKWADGTMMFTGNMTDVSKGTDPPQWLFALDGKNGVFEAAEFNVPPVTIDNWSARGTIIPRRGFIDLTEFRLAGGGGEATVKATTQAGPQGQSMSAEFTVSPMPLATLKALWPRAVATGTRDWVGKNVSAVDFKGGTLRFTNDNVGGMEPGSVSTELERVNASFEASNAVFAPLPGMQSIAAPSTSIRIKDNALDITVPEGAVALPGGGQLPLKNGRLTTDDILGPRPNGEIGFSAVGDLGPFLEAMEQLPVRAVRDASPLPKAGEGKVDAQLVIKLPFFPGVTGDDMTITGKARVSDGRFGKVAGRFDVQGFTLDLTLTDTSLDAKGDLLINGIPAKVVGQRLLGPDAAQQPPLKIVAKLDETDRTQLGLDINNLVHGVVPVEISLQKGDRPEPAIKLHADLTEAELTFEHLQWRKAPGRTASLDADIVSSPGRDTELQNFKVVSDDIAADGRIVIGTDNKVKEFNFPGVNLNVISRLDMSGSRSKDDIWTIKIAGSNFDARNFFRSLFSVGDGPDRKDRASSAGAHVTVDLANVIGSYDVSLRNLKMAIEMRDGDLASLDAKGTLDGGALLVAKLDQGQGGRRLVVTSSDAGQVMKLVNFYPNMTGGKMQLDVGLDGAGPAEKTGVLVVDNFRILGDPIVTEVVSSADEGRPAIGGNRKVTREVFDFTRMRAPFSVGYGQFVLQESYLKGPMLGATLRGKVDFRTKRVNIGGTYIPLQGLNGALGDIPLLGQILSGSQGEGIVGMTFAVQGPTSDPQVIVNPFSLVAPGIFRDIFQMTSMDPTIQVREDRAPQKPVEDRVRAAPPVPSVAGEKPKSKAKTHAPAQAKAKKTAPKEAEAVDGWSSTTTNH</sequence>
<feature type="compositionally biased region" description="Basic and acidic residues" evidence="1">
    <location>
        <begin position="1206"/>
        <end position="1218"/>
    </location>
</feature>
<keyword evidence="2" id="KW-0812">Transmembrane</keyword>
<dbReference type="AlphaFoldDB" id="A0A1I7N0G5"/>
<feature type="transmembrane region" description="Helical" evidence="2">
    <location>
        <begin position="64"/>
        <end position="85"/>
    </location>
</feature>
<keyword evidence="2" id="KW-0472">Membrane</keyword>
<keyword evidence="4" id="KW-1185">Reference proteome</keyword>